<feature type="transmembrane region" description="Helical" evidence="8">
    <location>
        <begin position="485"/>
        <end position="508"/>
    </location>
</feature>
<dbReference type="GO" id="GO:0015171">
    <property type="term" value="F:amino acid transmembrane transporter activity"/>
    <property type="evidence" value="ECO:0007669"/>
    <property type="project" value="TreeGrafter"/>
</dbReference>
<proteinExistence type="predicted"/>
<dbReference type="Proteomes" id="UP000754883">
    <property type="component" value="Unassembled WGS sequence"/>
</dbReference>
<keyword evidence="11" id="KW-1185">Reference proteome</keyword>
<evidence type="ECO:0000256" key="4">
    <source>
        <dbReference type="ARBA" id="ARBA00022970"/>
    </source>
</evidence>
<dbReference type="Gene3D" id="1.20.1740.10">
    <property type="entry name" value="Amino acid/polyamine transporter I"/>
    <property type="match status" value="1"/>
</dbReference>
<keyword evidence="3 8" id="KW-0812">Transmembrane</keyword>
<dbReference type="InterPro" id="IPR050524">
    <property type="entry name" value="APC_YAT"/>
</dbReference>
<dbReference type="GO" id="GO:0016020">
    <property type="term" value="C:membrane"/>
    <property type="evidence" value="ECO:0007669"/>
    <property type="project" value="UniProtKB-SubCell"/>
</dbReference>
<dbReference type="InterPro" id="IPR004841">
    <property type="entry name" value="AA-permease/SLC12A_dom"/>
</dbReference>
<feature type="transmembrane region" description="Helical" evidence="8">
    <location>
        <begin position="369"/>
        <end position="390"/>
    </location>
</feature>
<evidence type="ECO:0000259" key="9">
    <source>
        <dbReference type="Pfam" id="PF00324"/>
    </source>
</evidence>
<dbReference type="PIRSF" id="PIRSF006060">
    <property type="entry name" value="AA_transporter"/>
    <property type="match status" value="1"/>
</dbReference>
<feature type="transmembrane region" description="Helical" evidence="8">
    <location>
        <begin position="121"/>
        <end position="144"/>
    </location>
</feature>
<sequence length="591" mass="64481">MNPDLPISSADASEKQAVPKTHDEEKAKPPSIGAQSDGAGYAFEQESFMTRTGLNAESFTKKHYGYGLVELDRKMSPRHLNMIAIGGSIGAGFYVGSGSALSKGTSFADTNQGPGSLFVDFLIISIMVFNVVYALGELAVMYPVSGGFYAYSSRFVDPSFGFAMAWNYAFQWAVTLPLELTVHSAVTISYWDENTSPGVWITVFLVAIVILNIFGSIGYAEEEFWAASFKLASTSIFIIVALVLVCGGGPSNGRYSEYWGTRNWSGPDVFKNGFKGFCSVFVTAAFSFAGTELVGLAAAESRNPAKSVPGAIKQVFWRISLFYIIGLFFIGLLIDPNDDALLSSSSNSSKASPFVLVAKYAGLNGFDHYMNVVILSSVLSIGIASVYGGSRTVTAVSQQGYGLKIFTYIDRAGRPLPSVGLIIAFGFLAYLNLTASGDVIFEWLQALSGLATLFSWGSICLAHIRFRAAWKHHGHTVDEIPFKAIGGVWGSWIGLFFIILILIAQFYTAVAAPPGESGVGTAEDFFKSYLGFPIMLALWAIGYMWKREGWLKLDDIDIDTGRREHDWEAIREEKALIASYPAWKRLIYFLF</sequence>
<name>A0A9N9UQT0_9HYPO</name>
<protein>
    <recommendedName>
        <fullName evidence="9">Amino acid permease/ SLC12A domain-containing protein</fullName>
    </recommendedName>
</protein>
<feature type="domain" description="Amino acid permease/ SLC12A" evidence="9">
    <location>
        <begin position="79"/>
        <end position="549"/>
    </location>
</feature>
<evidence type="ECO:0000256" key="8">
    <source>
        <dbReference type="SAM" id="Phobius"/>
    </source>
</evidence>
<keyword evidence="4" id="KW-0029">Amino-acid transport</keyword>
<evidence type="ECO:0000256" key="6">
    <source>
        <dbReference type="ARBA" id="ARBA00023136"/>
    </source>
</evidence>
<comment type="caution">
    <text evidence="10">The sequence shown here is derived from an EMBL/GenBank/DDBJ whole genome shotgun (WGS) entry which is preliminary data.</text>
</comment>
<evidence type="ECO:0000256" key="5">
    <source>
        <dbReference type="ARBA" id="ARBA00022989"/>
    </source>
</evidence>
<reference evidence="11" key="1">
    <citation type="submission" date="2019-06" db="EMBL/GenBank/DDBJ databases">
        <authorList>
            <person name="Broberg M."/>
        </authorList>
    </citation>
    <scope>NUCLEOTIDE SEQUENCE [LARGE SCALE GENOMIC DNA]</scope>
</reference>
<comment type="subcellular location">
    <subcellularLocation>
        <location evidence="1">Membrane</location>
        <topology evidence="1">Multi-pass membrane protein</topology>
    </subcellularLocation>
</comment>
<keyword evidence="5 8" id="KW-1133">Transmembrane helix</keyword>
<evidence type="ECO:0000256" key="1">
    <source>
        <dbReference type="ARBA" id="ARBA00004141"/>
    </source>
</evidence>
<dbReference type="AlphaFoldDB" id="A0A9N9UQT0"/>
<feature type="transmembrane region" description="Helical" evidence="8">
    <location>
        <begin position="273"/>
        <end position="294"/>
    </location>
</feature>
<organism evidence="10 11">
    <name type="scientific">Clonostachys byssicola</name>
    <dbReference type="NCBI Taxonomy" id="160290"/>
    <lineage>
        <taxon>Eukaryota</taxon>
        <taxon>Fungi</taxon>
        <taxon>Dikarya</taxon>
        <taxon>Ascomycota</taxon>
        <taxon>Pezizomycotina</taxon>
        <taxon>Sordariomycetes</taxon>
        <taxon>Hypocreomycetidae</taxon>
        <taxon>Hypocreales</taxon>
        <taxon>Bionectriaceae</taxon>
        <taxon>Clonostachys</taxon>
    </lineage>
</organism>
<evidence type="ECO:0000313" key="11">
    <source>
        <dbReference type="Proteomes" id="UP000754883"/>
    </source>
</evidence>
<dbReference type="PANTHER" id="PTHR43341:SF12">
    <property type="entry name" value="AMINO ACID TRANSPORTER (EUROFUNG)"/>
    <property type="match status" value="1"/>
</dbReference>
<feature type="transmembrane region" description="Helical" evidence="8">
    <location>
        <begin position="315"/>
        <end position="334"/>
    </location>
</feature>
<feature type="transmembrane region" description="Helical" evidence="8">
    <location>
        <begin position="231"/>
        <end position="253"/>
    </location>
</feature>
<evidence type="ECO:0000313" key="10">
    <source>
        <dbReference type="EMBL" id="CAG9995421.1"/>
    </source>
</evidence>
<evidence type="ECO:0000256" key="7">
    <source>
        <dbReference type="SAM" id="MobiDB-lite"/>
    </source>
</evidence>
<keyword evidence="2" id="KW-0813">Transport</keyword>
<accession>A0A9N9UQT0</accession>
<reference evidence="10 11" key="2">
    <citation type="submission" date="2021-10" db="EMBL/GenBank/DDBJ databases">
        <authorList>
            <person name="Piombo E."/>
        </authorList>
    </citation>
    <scope>NUCLEOTIDE SEQUENCE [LARGE SCALE GENOMIC DNA]</scope>
</reference>
<dbReference type="EMBL" id="CABFNO020001536">
    <property type="protein sequence ID" value="CAG9995421.1"/>
    <property type="molecule type" value="Genomic_DNA"/>
</dbReference>
<feature type="transmembrane region" description="Helical" evidence="8">
    <location>
        <begin position="528"/>
        <end position="545"/>
    </location>
</feature>
<dbReference type="OrthoDB" id="3900342at2759"/>
<feature type="transmembrane region" description="Helical" evidence="8">
    <location>
        <begin position="165"/>
        <end position="186"/>
    </location>
</feature>
<dbReference type="PANTHER" id="PTHR43341">
    <property type="entry name" value="AMINO ACID PERMEASE"/>
    <property type="match status" value="1"/>
</dbReference>
<evidence type="ECO:0000256" key="2">
    <source>
        <dbReference type="ARBA" id="ARBA00022448"/>
    </source>
</evidence>
<feature type="transmembrane region" description="Helical" evidence="8">
    <location>
        <begin position="411"/>
        <end position="431"/>
    </location>
</feature>
<dbReference type="FunFam" id="1.20.1740.10:FF:000017">
    <property type="entry name" value="Amino acid permease"/>
    <property type="match status" value="1"/>
</dbReference>
<keyword evidence="6 8" id="KW-0472">Membrane</keyword>
<evidence type="ECO:0000256" key="3">
    <source>
        <dbReference type="ARBA" id="ARBA00022692"/>
    </source>
</evidence>
<feature type="transmembrane region" description="Helical" evidence="8">
    <location>
        <begin position="80"/>
        <end position="101"/>
    </location>
</feature>
<feature type="transmembrane region" description="Helical" evidence="8">
    <location>
        <begin position="443"/>
        <end position="464"/>
    </location>
</feature>
<gene>
    <name evidence="10" type="ORF">CBYS24578_00003661</name>
</gene>
<dbReference type="Pfam" id="PF00324">
    <property type="entry name" value="AA_permease"/>
    <property type="match status" value="1"/>
</dbReference>
<feature type="transmembrane region" description="Helical" evidence="8">
    <location>
        <begin position="198"/>
        <end position="219"/>
    </location>
</feature>
<feature type="region of interest" description="Disordered" evidence="7">
    <location>
        <begin position="1"/>
        <end position="37"/>
    </location>
</feature>